<reference evidence="3 4" key="1">
    <citation type="submission" date="2019-07" db="EMBL/GenBank/DDBJ databases">
        <title>Complete Genome Sequence of Leptotrichia trevisanii Strain JMUB3935.</title>
        <authorList>
            <person name="Watanabe S."/>
            <person name="Cui L."/>
        </authorList>
    </citation>
    <scope>NUCLEOTIDE SEQUENCE [LARGE SCALE GENOMIC DNA]</scope>
    <source>
        <strain evidence="3 4">JMUB3935</strain>
    </source>
</reference>
<dbReference type="RefSeq" id="WP_146997103.1">
    <property type="nucleotide sequence ID" value="NZ_AP019840.1"/>
</dbReference>
<organism evidence="3 4">
    <name type="scientific">Leptotrichia trevisanii</name>
    <dbReference type="NCBI Taxonomy" id="109328"/>
    <lineage>
        <taxon>Bacteria</taxon>
        <taxon>Fusobacteriati</taxon>
        <taxon>Fusobacteriota</taxon>
        <taxon>Fusobacteriia</taxon>
        <taxon>Fusobacteriales</taxon>
        <taxon>Leptotrichiaceae</taxon>
        <taxon>Leptotrichia</taxon>
    </lineage>
</organism>
<sequence length="661" mass="79907">MDEQLKSLSKIFNETLLRIPDFQRGYAWSLKEVNDYWNDILRLGENKKHYVGVLTLDIVKQETLENWLDDIWLLKSKNYQSYYVVDGQQRLTTSMLLIKAIIDIMNKKNIRLLNYMSKEEILNKYIYESKPEENSKSFLFSYELQNPSYSFLVECIYQNEEILKTRIQETAYTKNLKEAYDFFFKKLDEIKDNTEIENIFKKITQDFLFNVYKISSEIDVYVAFETMNNRGKPLSNLERLKNRLIYLVELLEEKSYIKERLRREVNDCWKEIYHSLGKKTKHSILDDEFLFAHYFIYFKEEKDYDFSYDRDETTGKTVKLLDEVFTPEAVLSKNITPKELFNYLESLKITVVRWTSLLYPEDRYYSKEIKNYINLIVFIQKSTLRLGSIYDNSKYLLILAIFSMYDNYNNNDFIKFLETVERNMFVINILTPFRIYLYQLYDIDESVIIINYIDLIIKLRKKEIYLEKIIEIIENQTKQIINSEKYRKLIIEYYEKNGFYDISFLRYFFYNYECELREKNGDARLYLDYNIESSVEHIFPQKVKNQYWKEKFSKYNLKTRKQIANSLGNFIVISSRNKNSKLSNKGFEEKKGAASSKVGYKYSDLYSEKKLTDYNQWTIKEIKNRGIELCEFMERRWKIKIGNKNEKLKFLGLFEIEKESN</sequence>
<dbReference type="AlphaFoldDB" id="A0A510KMC9"/>
<dbReference type="PANTHER" id="PTHR35149:SF1">
    <property type="entry name" value="DUF5655 DOMAIN-CONTAINING PROTEIN"/>
    <property type="match status" value="1"/>
</dbReference>
<dbReference type="Pfam" id="PF03235">
    <property type="entry name" value="GmrSD_N"/>
    <property type="match status" value="1"/>
</dbReference>
<evidence type="ECO:0000313" key="3">
    <source>
        <dbReference type="EMBL" id="BBM52836.1"/>
    </source>
</evidence>
<accession>A0A510KMC9</accession>
<gene>
    <name evidence="3" type="ORF">JMUB3935_1816</name>
</gene>
<dbReference type="InterPro" id="IPR011089">
    <property type="entry name" value="GmrSD_C"/>
</dbReference>
<feature type="domain" description="GmrSD restriction endonucleases N-terminal" evidence="1">
    <location>
        <begin position="9"/>
        <end position="244"/>
    </location>
</feature>
<dbReference type="InterPro" id="IPR004919">
    <property type="entry name" value="GmrSD_N"/>
</dbReference>
<dbReference type="Pfam" id="PF07510">
    <property type="entry name" value="GmrSD_C"/>
    <property type="match status" value="1"/>
</dbReference>
<feature type="domain" description="GmrSD restriction endonucleases C-terminal" evidence="2">
    <location>
        <begin position="494"/>
        <end position="631"/>
    </location>
</feature>
<proteinExistence type="predicted"/>
<evidence type="ECO:0000259" key="1">
    <source>
        <dbReference type="Pfam" id="PF03235"/>
    </source>
</evidence>
<evidence type="ECO:0008006" key="5">
    <source>
        <dbReference type="Google" id="ProtNLM"/>
    </source>
</evidence>
<dbReference type="Proteomes" id="UP000321378">
    <property type="component" value="Chromosome"/>
</dbReference>
<dbReference type="PANTHER" id="PTHR35149">
    <property type="entry name" value="SLL5132 PROTEIN"/>
    <property type="match status" value="1"/>
</dbReference>
<evidence type="ECO:0000259" key="2">
    <source>
        <dbReference type="Pfam" id="PF07510"/>
    </source>
</evidence>
<evidence type="ECO:0000313" key="4">
    <source>
        <dbReference type="Proteomes" id="UP000321378"/>
    </source>
</evidence>
<name>A0A510KMC9_9FUSO</name>
<dbReference type="EMBL" id="AP019840">
    <property type="protein sequence ID" value="BBM52836.1"/>
    <property type="molecule type" value="Genomic_DNA"/>
</dbReference>
<protein>
    <recommendedName>
        <fullName evidence="5">DUF262 domain-containing protein</fullName>
    </recommendedName>
</protein>